<dbReference type="Pfam" id="PF23948">
    <property type="entry name" value="ARM_5"/>
    <property type="match status" value="1"/>
</dbReference>
<evidence type="ECO:0000259" key="1">
    <source>
        <dbReference type="Pfam" id="PF23948"/>
    </source>
</evidence>
<dbReference type="AlphaFoldDB" id="A0A9P6MHM4"/>
<keyword evidence="3" id="KW-1185">Reference proteome</keyword>
<dbReference type="OrthoDB" id="2422986at2759"/>
<accession>A0A9P6MHM4</accession>
<sequence>MKIVVKRYNDPGTYNAPTAREVAAVLPGDGSDGPENRDIVVQMWNDDDNGNPIFMRNSAYIHGKPIDVSVWVRTDSVSGFHDATRIPIRFYCGFFCKNPRDIATIPSTIFAVDVGPLTSEIKLPESDERLTNTPQLACCLSLLQASRSNDDTLGPTARKWLEIIEKDTDEQERLKTVHKYKDTFKELLKVLYKGIEQSGLLDIHQLEGLNLYKALVRATSKQMTLSRYQDSSDPYLVYQAAYAYQALTCVPDNESLWKAGIKRTGKAIQGFAGLVSAVKGLDLSKFIDELEDIQRGFTVVSEAVKLVKTAYDEVTSLVESGQSFLECLKEGFSFERKCAWYSALRGADALIRDGELAKFRKLICEVPCRRDPAFQWGVCQRLGKIAANPKWDADTRGNAISFLGEIYKNDTVWGQQATVKQWIINILMQLATPIENGLQFHVTIAATLLRELEVSEDAGKQALVQTCREKGPTSHPLIVAVPALPSPSLLDRVQNKPDVEASLHQLRKQRLKEQGRTVYIQPQAKDGLQAPDSSRFPLAEKVVEFLGSNQK</sequence>
<comment type="caution">
    <text evidence="2">The sequence shown here is derived from an EMBL/GenBank/DDBJ whole genome shotgun (WGS) entry which is preliminary data.</text>
</comment>
<dbReference type="InterPro" id="IPR056251">
    <property type="entry name" value="Arm_rpt_dom"/>
</dbReference>
<protein>
    <recommendedName>
        <fullName evidence="1">Arm-like repeat domain-containing protein</fullName>
    </recommendedName>
</protein>
<feature type="domain" description="Arm-like repeat" evidence="1">
    <location>
        <begin position="224"/>
        <end position="432"/>
    </location>
</feature>
<evidence type="ECO:0000313" key="2">
    <source>
        <dbReference type="EMBL" id="KAG0000167.1"/>
    </source>
</evidence>
<gene>
    <name evidence="2" type="ORF">BGZ65_004592</name>
</gene>
<dbReference type="Proteomes" id="UP000749646">
    <property type="component" value="Unassembled WGS sequence"/>
</dbReference>
<feature type="non-terminal residue" evidence="2">
    <location>
        <position position="551"/>
    </location>
</feature>
<organism evidence="2 3">
    <name type="scientific">Modicella reniformis</name>
    <dbReference type="NCBI Taxonomy" id="1440133"/>
    <lineage>
        <taxon>Eukaryota</taxon>
        <taxon>Fungi</taxon>
        <taxon>Fungi incertae sedis</taxon>
        <taxon>Mucoromycota</taxon>
        <taxon>Mortierellomycotina</taxon>
        <taxon>Mortierellomycetes</taxon>
        <taxon>Mortierellales</taxon>
        <taxon>Mortierellaceae</taxon>
        <taxon>Modicella</taxon>
    </lineage>
</organism>
<proteinExistence type="predicted"/>
<name>A0A9P6MHM4_9FUNG</name>
<evidence type="ECO:0000313" key="3">
    <source>
        <dbReference type="Proteomes" id="UP000749646"/>
    </source>
</evidence>
<reference evidence="2" key="1">
    <citation type="journal article" date="2020" name="Fungal Divers.">
        <title>Resolving the Mortierellaceae phylogeny through synthesis of multi-gene phylogenetics and phylogenomics.</title>
        <authorList>
            <person name="Vandepol N."/>
            <person name="Liber J."/>
            <person name="Desiro A."/>
            <person name="Na H."/>
            <person name="Kennedy M."/>
            <person name="Barry K."/>
            <person name="Grigoriev I.V."/>
            <person name="Miller A.N."/>
            <person name="O'Donnell K."/>
            <person name="Stajich J.E."/>
            <person name="Bonito G."/>
        </authorList>
    </citation>
    <scope>NUCLEOTIDE SEQUENCE</scope>
    <source>
        <strain evidence="2">MES-2147</strain>
    </source>
</reference>
<dbReference type="EMBL" id="JAAAHW010000657">
    <property type="protein sequence ID" value="KAG0000167.1"/>
    <property type="molecule type" value="Genomic_DNA"/>
</dbReference>